<comment type="caution">
    <text evidence="2">The sequence shown here is derived from an EMBL/GenBank/DDBJ whole genome shotgun (WGS) entry which is preliminary data.</text>
</comment>
<dbReference type="SUPFAM" id="SSF54909">
    <property type="entry name" value="Dimeric alpha+beta barrel"/>
    <property type="match status" value="1"/>
</dbReference>
<reference evidence="2" key="1">
    <citation type="submission" date="2022-11" db="EMBL/GenBank/DDBJ databases">
        <title>Marilongibacter aestuarii gen. nov., sp. nov., isolated from tidal flat sediment.</title>
        <authorList>
            <person name="Jiayan W."/>
        </authorList>
    </citation>
    <scope>NUCLEOTIDE SEQUENCE</scope>
    <source>
        <strain evidence="2">Z1-6</strain>
    </source>
</reference>
<dbReference type="EMBL" id="JAPOHD010000022">
    <property type="protein sequence ID" value="MCY1720881.1"/>
    <property type="molecule type" value="Genomic_DNA"/>
</dbReference>
<accession>A0A9X3F8R6</accession>
<dbReference type="AlphaFoldDB" id="A0A9X3F8R6"/>
<protein>
    <submittedName>
        <fullName evidence="2">Dabb family protein</fullName>
    </submittedName>
</protein>
<keyword evidence="3" id="KW-1185">Reference proteome</keyword>
<gene>
    <name evidence="2" type="ORF">OU798_11030</name>
</gene>
<dbReference type="Gene3D" id="3.30.70.100">
    <property type="match status" value="1"/>
</dbReference>
<evidence type="ECO:0000313" key="3">
    <source>
        <dbReference type="Proteomes" id="UP001145087"/>
    </source>
</evidence>
<dbReference type="PROSITE" id="PS51502">
    <property type="entry name" value="S_R_A_B_BARREL"/>
    <property type="match status" value="1"/>
</dbReference>
<dbReference type="Proteomes" id="UP001145087">
    <property type="component" value="Unassembled WGS sequence"/>
</dbReference>
<feature type="domain" description="Stress-response A/B barrel" evidence="1">
    <location>
        <begin position="2"/>
        <end position="97"/>
    </location>
</feature>
<dbReference type="InterPro" id="IPR013097">
    <property type="entry name" value="Dabb"/>
</dbReference>
<dbReference type="PANTHER" id="PTHR37832:SF1">
    <property type="entry name" value="STRESS-RESPONSE A_B BARREL DOMAIN-CONTAINING PROTEIN"/>
    <property type="match status" value="1"/>
</dbReference>
<dbReference type="Pfam" id="PF07876">
    <property type="entry name" value="Dabb"/>
    <property type="match status" value="1"/>
</dbReference>
<evidence type="ECO:0000259" key="1">
    <source>
        <dbReference type="PROSITE" id="PS51502"/>
    </source>
</evidence>
<sequence>MINHVVLFKLKDYPAEEKAQIVAELKSKLLALKDKISEAKYIEVGENYELESKSYDLALLSHFETVADLDAYRVHPEHQKVVARIGETTVARAAVDFTF</sequence>
<evidence type="ECO:0000313" key="2">
    <source>
        <dbReference type="EMBL" id="MCY1720881.1"/>
    </source>
</evidence>
<name>A0A9X3F8R6_9BACT</name>
<dbReference type="SMART" id="SM00886">
    <property type="entry name" value="Dabb"/>
    <property type="match status" value="1"/>
</dbReference>
<organism evidence="2 3">
    <name type="scientific">Draconibacterium aestuarii</name>
    <dbReference type="NCBI Taxonomy" id="2998507"/>
    <lineage>
        <taxon>Bacteria</taxon>
        <taxon>Pseudomonadati</taxon>
        <taxon>Bacteroidota</taxon>
        <taxon>Bacteroidia</taxon>
        <taxon>Marinilabiliales</taxon>
        <taxon>Prolixibacteraceae</taxon>
        <taxon>Draconibacterium</taxon>
    </lineage>
</organism>
<dbReference type="PANTHER" id="PTHR37832">
    <property type="entry name" value="BLL2683 PROTEIN"/>
    <property type="match status" value="1"/>
</dbReference>
<dbReference type="InterPro" id="IPR011008">
    <property type="entry name" value="Dimeric_a/b-barrel"/>
</dbReference>
<dbReference type="RefSeq" id="WP_343333214.1">
    <property type="nucleotide sequence ID" value="NZ_JAPOHD010000022.1"/>
</dbReference>
<proteinExistence type="predicted"/>